<dbReference type="OrthoDB" id="10486406at2759"/>
<keyword evidence="1" id="KW-0472">Membrane</keyword>
<name>A0A2G5UZD4_9PELO</name>
<organism evidence="2 3">
    <name type="scientific">Caenorhabditis nigoni</name>
    <dbReference type="NCBI Taxonomy" id="1611254"/>
    <lineage>
        <taxon>Eukaryota</taxon>
        <taxon>Metazoa</taxon>
        <taxon>Ecdysozoa</taxon>
        <taxon>Nematoda</taxon>
        <taxon>Chromadorea</taxon>
        <taxon>Rhabditida</taxon>
        <taxon>Rhabditina</taxon>
        <taxon>Rhabditomorpha</taxon>
        <taxon>Rhabditoidea</taxon>
        <taxon>Rhabditidae</taxon>
        <taxon>Peloderinae</taxon>
        <taxon>Caenorhabditis</taxon>
    </lineage>
</organism>
<sequence>MAKSAAAAAAPATNNSSNSMITNAIESVIGAIIYSSFIVAGAIVFVGTRVENFIGLQDAEDEWTIVK</sequence>
<accession>A0A2G5UZD4</accession>
<feature type="transmembrane region" description="Helical" evidence="1">
    <location>
        <begin position="28"/>
        <end position="47"/>
    </location>
</feature>
<protein>
    <submittedName>
        <fullName evidence="2">Uncharacterized protein</fullName>
    </submittedName>
</protein>
<dbReference type="Proteomes" id="UP000230233">
    <property type="component" value="Chromosome II"/>
</dbReference>
<evidence type="ECO:0000313" key="2">
    <source>
        <dbReference type="EMBL" id="PIC44893.1"/>
    </source>
</evidence>
<keyword evidence="3" id="KW-1185">Reference proteome</keyword>
<keyword evidence="1" id="KW-0812">Transmembrane</keyword>
<keyword evidence="1" id="KW-1133">Transmembrane helix</keyword>
<dbReference type="AlphaFoldDB" id="A0A2G5UZD4"/>
<gene>
    <name evidence="2" type="primary">Cni-C03D6.9</name>
    <name evidence="2" type="synonym">Cnig_chr_II.g5103</name>
    <name evidence="2" type="ORF">B9Z55_005103</name>
</gene>
<evidence type="ECO:0000313" key="3">
    <source>
        <dbReference type="Proteomes" id="UP000230233"/>
    </source>
</evidence>
<evidence type="ECO:0000256" key="1">
    <source>
        <dbReference type="SAM" id="Phobius"/>
    </source>
</evidence>
<proteinExistence type="predicted"/>
<comment type="caution">
    <text evidence="2">The sequence shown here is derived from an EMBL/GenBank/DDBJ whole genome shotgun (WGS) entry which is preliminary data.</text>
</comment>
<reference evidence="3" key="1">
    <citation type="submission" date="2017-10" db="EMBL/GenBank/DDBJ databases">
        <title>Rapid genome shrinkage in a self-fertile nematode reveals novel sperm competition proteins.</title>
        <authorList>
            <person name="Yin D."/>
            <person name="Schwarz E.M."/>
            <person name="Thomas C.G."/>
            <person name="Felde R.L."/>
            <person name="Korf I.F."/>
            <person name="Cutter A.D."/>
            <person name="Schartner C.M."/>
            <person name="Ralston E.J."/>
            <person name="Meyer B.J."/>
            <person name="Haag E.S."/>
        </authorList>
    </citation>
    <scope>NUCLEOTIDE SEQUENCE [LARGE SCALE GENOMIC DNA]</scope>
    <source>
        <strain evidence="3">JU1422</strain>
    </source>
</reference>
<dbReference type="EMBL" id="PDUG01000002">
    <property type="protein sequence ID" value="PIC44893.1"/>
    <property type="molecule type" value="Genomic_DNA"/>
</dbReference>